<dbReference type="GO" id="GO:0008237">
    <property type="term" value="F:metallopeptidase activity"/>
    <property type="evidence" value="ECO:0007669"/>
    <property type="project" value="InterPro"/>
</dbReference>
<dbReference type="InterPro" id="IPR024079">
    <property type="entry name" value="MetalloPept_cat_dom_sf"/>
</dbReference>
<organism evidence="1">
    <name type="scientific">Rouxiella sp. WC2420</name>
    <dbReference type="NCBI Taxonomy" id="3234145"/>
    <lineage>
        <taxon>Bacteria</taxon>
        <taxon>Pseudomonadati</taxon>
        <taxon>Pseudomonadota</taxon>
        <taxon>Gammaproteobacteria</taxon>
        <taxon>Enterobacterales</taxon>
        <taxon>Yersiniaceae</taxon>
        <taxon>Rouxiella</taxon>
    </lineage>
</organism>
<name>A0AB39VWT4_9GAMM</name>
<gene>
    <name evidence="1" type="ORF">AB3G37_11740</name>
</gene>
<reference evidence="1" key="1">
    <citation type="submission" date="2024-07" db="EMBL/GenBank/DDBJ databases">
        <authorList>
            <person name="Biller S.J."/>
        </authorList>
    </citation>
    <scope>NUCLEOTIDE SEQUENCE</scope>
    <source>
        <strain evidence="1">WC2420</strain>
    </source>
</reference>
<dbReference type="EMBL" id="CP165628">
    <property type="protein sequence ID" value="XDU74704.1"/>
    <property type="molecule type" value="Genomic_DNA"/>
</dbReference>
<sequence length="272" mass="30639">MKASGVTAVNNSANHFNQQNSALPTLKPQDSYEQNIIKDNDGKLLIRGLNNFTPQSRNKINEAVSIAQYWLDGAMNVLNSRASDVVGLAEFNSKERRYEKKQVFELYTGMSELLDPAFTLFKIDCSSKNFIVARVDKLDPQKRIFINIEALDSRSSTEMAITIMHELSHIFCNTMDYFYINLPEDNAEVIAKKAINYLNSSTASIKHIIDTDNEINTSESIIENSLAGVGNGFNSHDEFLSTWENERYKILLNTADYLVARAIYLAGQDTCP</sequence>
<dbReference type="Gene3D" id="3.40.390.10">
    <property type="entry name" value="Collagenase (Catalytic Domain)"/>
    <property type="match status" value="1"/>
</dbReference>
<evidence type="ECO:0000313" key="1">
    <source>
        <dbReference type="EMBL" id="XDU74704.1"/>
    </source>
</evidence>
<proteinExistence type="predicted"/>
<dbReference type="AlphaFoldDB" id="A0AB39VWT4"/>
<dbReference type="RefSeq" id="WP_369790812.1">
    <property type="nucleotide sequence ID" value="NZ_CP165628.1"/>
</dbReference>
<protein>
    <submittedName>
        <fullName evidence="1">Uncharacterized protein</fullName>
    </submittedName>
</protein>
<accession>A0AB39VWT4</accession>